<name>A0A6L2MK00_TANCI</name>
<comment type="caution">
    <text evidence="1">The sequence shown here is derived from an EMBL/GenBank/DDBJ whole genome shotgun (WGS) entry which is preliminary data.</text>
</comment>
<dbReference type="EMBL" id="BKCJ010006861">
    <property type="protein sequence ID" value="GEU74308.1"/>
    <property type="molecule type" value="Genomic_DNA"/>
</dbReference>
<organism evidence="1">
    <name type="scientific">Tanacetum cinerariifolium</name>
    <name type="common">Dalmatian daisy</name>
    <name type="synonym">Chrysanthemum cinerariifolium</name>
    <dbReference type="NCBI Taxonomy" id="118510"/>
    <lineage>
        <taxon>Eukaryota</taxon>
        <taxon>Viridiplantae</taxon>
        <taxon>Streptophyta</taxon>
        <taxon>Embryophyta</taxon>
        <taxon>Tracheophyta</taxon>
        <taxon>Spermatophyta</taxon>
        <taxon>Magnoliopsida</taxon>
        <taxon>eudicotyledons</taxon>
        <taxon>Gunneridae</taxon>
        <taxon>Pentapetalae</taxon>
        <taxon>asterids</taxon>
        <taxon>campanulids</taxon>
        <taxon>Asterales</taxon>
        <taxon>Asteraceae</taxon>
        <taxon>Asteroideae</taxon>
        <taxon>Anthemideae</taxon>
        <taxon>Anthemidinae</taxon>
        <taxon>Tanacetum</taxon>
    </lineage>
</organism>
<proteinExistence type="predicted"/>
<gene>
    <name evidence="1" type="ORF">Tci_046286</name>
</gene>
<accession>A0A6L2MK00</accession>
<evidence type="ECO:0000313" key="1">
    <source>
        <dbReference type="EMBL" id="GEU74308.1"/>
    </source>
</evidence>
<sequence>LDFALDENLRELSGKEAWEAIENFAQGQKEWDNLPNIIFEQEVANLKAHAKILFGNKNVWVEMRRFIAWDKVENLNPQSTPQVLPLFEENTPPVTYSDEVKEIIGITIEIETLDETPLEILA</sequence>
<reference evidence="1" key="1">
    <citation type="journal article" date="2019" name="Sci. Rep.">
        <title>Draft genome of Tanacetum cinerariifolium, the natural source of mosquito coil.</title>
        <authorList>
            <person name="Yamashiro T."/>
            <person name="Shiraishi A."/>
            <person name="Satake H."/>
            <person name="Nakayama K."/>
        </authorList>
    </citation>
    <scope>NUCLEOTIDE SEQUENCE</scope>
</reference>
<protein>
    <submittedName>
        <fullName evidence="1">Ribonuclease H-like domain-containing protein</fullName>
    </submittedName>
</protein>
<dbReference type="AlphaFoldDB" id="A0A6L2MK00"/>
<feature type="non-terminal residue" evidence="1">
    <location>
        <position position="1"/>
    </location>
</feature>